<evidence type="ECO:0000256" key="1">
    <source>
        <dbReference type="SAM" id="MobiDB-lite"/>
    </source>
</evidence>
<accession>A0A5M9MB79</accession>
<organism evidence="2 3">
    <name type="scientific">Aspergillus tanneri</name>
    <dbReference type="NCBI Taxonomy" id="1220188"/>
    <lineage>
        <taxon>Eukaryota</taxon>
        <taxon>Fungi</taxon>
        <taxon>Dikarya</taxon>
        <taxon>Ascomycota</taxon>
        <taxon>Pezizomycotina</taxon>
        <taxon>Eurotiomycetes</taxon>
        <taxon>Eurotiomycetidae</taxon>
        <taxon>Eurotiales</taxon>
        <taxon>Aspergillaceae</taxon>
        <taxon>Aspergillus</taxon>
        <taxon>Aspergillus subgen. Circumdati</taxon>
    </lineage>
</organism>
<reference evidence="2 3" key="1">
    <citation type="submission" date="2019-08" db="EMBL/GenBank/DDBJ databases">
        <title>The genome sequence of a newly discovered highly antifungal drug resistant Aspergillus species, Aspergillus tanneri NIH 1004.</title>
        <authorList>
            <person name="Mounaud S."/>
            <person name="Singh I."/>
            <person name="Joardar V."/>
            <person name="Pakala S."/>
            <person name="Pakala S."/>
            <person name="Venepally P."/>
            <person name="Chung J.K."/>
            <person name="Losada L."/>
            <person name="Nierman W.C."/>
        </authorList>
    </citation>
    <scope>NUCLEOTIDE SEQUENCE [LARGE SCALE GENOMIC DNA]</scope>
    <source>
        <strain evidence="2 3">NIH1004</strain>
    </source>
</reference>
<feature type="region of interest" description="Disordered" evidence="1">
    <location>
        <begin position="252"/>
        <end position="273"/>
    </location>
</feature>
<comment type="caution">
    <text evidence="2">The sequence shown here is derived from an EMBL/GenBank/DDBJ whole genome shotgun (WGS) entry which is preliminary data.</text>
</comment>
<dbReference type="EMBL" id="QUQM01000005">
    <property type="protein sequence ID" value="KAA8642690.1"/>
    <property type="molecule type" value="Genomic_DNA"/>
</dbReference>
<dbReference type="Proteomes" id="UP000324241">
    <property type="component" value="Unassembled WGS sequence"/>
</dbReference>
<dbReference type="RefSeq" id="XP_033422052.1">
    <property type="nucleotide sequence ID" value="XM_033574034.1"/>
</dbReference>
<evidence type="ECO:0000313" key="3">
    <source>
        <dbReference type="Proteomes" id="UP000324241"/>
    </source>
</evidence>
<dbReference type="OrthoDB" id="4510400at2759"/>
<evidence type="ECO:0000313" key="2">
    <source>
        <dbReference type="EMBL" id="KAA8642690.1"/>
    </source>
</evidence>
<gene>
    <name evidence="2" type="ORF">ATNIH1004_009442</name>
</gene>
<dbReference type="GeneID" id="54332144"/>
<dbReference type="VEuPathDB" id="FungiDB:EYZ11_012517"/>
<dbReference type="AlphaFoldDB" id="A0A5M9MB79"/>
<protein>
    <submittedName>
        <fullName evidence="2">Uncharacterized protein</fullName>
    </submittedName>
</protein>
<sequence length="273" mass="30105">MGDFRGFIHGLVGATRRILCDTLCVSDCESIPRFRGTPLASGAHVDQRSVTGRAGCAGAIYYTLLATAAIYAQGGAVVQQVARFKEKLAVLVHVVSGQLARAPKLLSIQQVNTATNQQRNIFIEDGMVALVTAYYKGFYTSNDIKIGPDPSTRRTWSSERFQEVLKRQTKTCLKHAINIQSYRQIAITISRQFMQPASAFISNVQDKAKITQAVLDADAEEGQPSVTFGGRRLSSMDWHRFIAFPSAAEAPSALGKRKHSPWEEEADENRVLR</sequence>
<proteinExistence type="predicted"/>
<name>A0A5M9MB79_9EURO</name>